<evidence type="ECO:0000313" key="3">
    <source>
        <dbReference type="EMBL" id="CAL1149143.1"/>
    </source>
</evidence>
<evidence type="ECO:0000313" key="2">
    <source>
        <dbReference type="EMBL" id="CAI3995768.1"/>
    </source>
</evidence>
<protein>
    <submittedName>
        <fullName evidence="2">Uncharacterized protein</fullName>
    </submittedName>
</protein>
<feature type="chain" id="PRO_5043270800" evidence="1">
    <location>
        <begin position="20"/>
        <end position="547"/>
    </location>
</feature>
<gene>
    <name evidence="2" type="ORF">C1SCF055_LOCUS22294</name>
</gene>
<reference evidence="3" key="2">
    <citation type="submission" date="2024-04" db="EMBL/GenBank/DDBJ databases">
        <authorList>
            <person name="Chen Y."/>
            <person name="Shah S."/>
            <person name="Dougan E. K."/>
            <person name="Thang M."/>
            <person name="Chan C."/>
        </authorList>
    </citation>
    <scope>NUCLEOTIDE SEQUENCE [LARGE SCALE GENOMIC DNA]</scope>
</reference>
<proteinExistence type="predicted"/>
<keyword evidence="4" id="KW-1185">Reference proteome</keyword>
<name>A0A9P1CRS3_9DINO</name>
<evidence type="ECO:0000313" key="4">
    <source>
        <dbReference type="Proteomes" id="UP001152797"/>
    </source>
</evidence>
<dbReference type="OrthoDB" id="409357at2759"/>
<feature type="signal peptide" evidence="1">
    <location>
        <begin position="1"/>
        <end position="19"/>
    </location>
</feature>
<dbReference type="EMBL" id="CAMXCT030002113">
    <property type="protein sequence ID" value="CAL4783080.1"/>
    <property type="molecule type" value="Genomic_DNA"/>
</dbReference>
<evidence type="ECO:0000256" key="1">
    <source>
        <dbReference type="SAM" id="SignalP"/>
    </source>
</evidence>
<sequence length="547" mass="61368">MSFSFIAWLFISLCGSGHADRPGELSAVLSEISQRAHGKHCEDILQTIETKMGVERKEWIEGQSASFEAALRPLFAVLPHGNTGRLGLEMARYALHRVFVDARGWNVNGLEESNLHGVRNASTLPPLQSILRGQVPPEVEAAFQQCFATDVGIKDLGLLAASLDELVHQEVLQRAKNVFKAKKLPMFGHIDLKQMQEVLEQVMMGYICDSAGIQQEEREKYLSGELDIREKYPSWPSLQQFLHSLQDVMLPAQATRFHFEDLTGLVKELNEHYGRWQDGECQVLSNELKDLEAQCPGHINLRQFYSSHLHQNKWQFTESVQYLRSLGALEESETNKPRLISTNYVLGANNCVSTSQFYSQCCVNQCDAHLRKLEKAVAQAEVPADDLQAAITAVLPEPDPEGLFEKLQEIAKRHGGKVTLHGLQFAEWLHHAYPRECPAPKFKDQPEELSSHFESRTHMSSTFSDADMEAYLESHNVAESQKCHIPWTEEVPNVPLQARRLQEMTPSGGSTSWWAAFAAVSALGSLVTARVVTRNEMNAEAPTDPMA</sequence>
<dbReference type="EMBL" id="CAMXCT020002113">
    <property type="protein sequence ID" value="CAL1149143.1"/>
    <property type="molecule type" value="Genomic_DNA"/>
</dbReference>
<dbReference type="AlphaFoldDB" id="A0A9P1CRS3"/>
<keyword evidence="1" id="KW-0732">Signal</keyword>
<accession>A0A9P1CRS3</accession>
<organism evidence="2">
    <name type="scientific">Cladocopium goreaui</name>
    <dbReference type="NCBI Taxonomy" id="2562237"/>
    <lineage>
        <taxon>Eukaryota</taxon>
        <taxon>Sar</taxon>
        <taxon>Alveolata</taxon>
        <taxon>Dinophyceae</taxon>
        <taxon>Suessiales</taxon>
        <taxon>Symbiodiniaceae</taxon>
        <taxon>Cladocopium</taxon>
    </lineage>
</organism>
<dbReference type="Proteomes" id="UP001152797">
    <property type="component" value="Unassembled WGS sequence"/>
</dbReference>
<reference evidence="2" key="1">
    <citation type="submission" date="2022-10" db="EMBL/GenBank/DDBJ databases">
        <authorList>
            <person name="Chen Y."/>
            <person name="Dougan E. K."/>
            <person name="Chan C."/>
            <person name="Rhodes N."/>
            <person name="Thang M."/>
        </authorList>
    </citation>
    <scope>NUCLEOTIDE SEQUENCE</scope>
</reference>
<dbReference type="EMBL" id="CAMXCT010002113">
    <property type="protein sequence ID" value="CAI3995768.1"/>
    <property type="molecule type" value="Genomic_DNA"/>
</dbReference>
<comment type="caution">
    <text evidence="2">The sequence shown here is derived from an EMBL/GenBank/DDBJ whole genome shotgun (WGS) entry which is preliminary data.</text>
</comment>